<name>A0A1J5T4P9_9ZZZZ</name>
<dbReference type="PANTHER" id="PTHR12526">
    <property type="entry name" value="GLYCOSYLTRANSFERASE"/>
    <property type="match status" value="1"/>
</dbReference>
<accession>A0A1J5T4P9</accession>
<evidence type="ECO:0000259" key="1">
    <source>
        <dbReference type="Pfam" id="PF13439"/>
    </source>
</evidence>
<dbReference type="PANTHER" id="PTHR12526:SF630">
    <property type="entry name" value="GLYCOSYLTRANSFERASE"/>
    <property type="match status" value="1"/>
</dbReference>
<dbReference type="Gene3D" id="3.40.50.2000">
    <property type="entry name" value="Glycogen Phosphorylase B"/>
    <property type="match status" value="2"/>
</dbReference>
<protein>
    <submittedName>
        <fullName evidence="2">Putative glycosyltransferase EpsD</fullName>
        <ecNumber evidence="2">2.4.-.-</ecNumber>
    </submittedName>
</protein>
<gene>
    <name evidence="2" type="primary">epsD_1</name>
    <name evidence="2" type="ORF">GALL_107150</name>
</gene>
<reference evidence="2" key="1">
    <citation type="submission" date="2016-10" db="EMBL/GenBank/DDBJ databases">
        <title>Sequence of Gallionella enrichment culture.</title>
        <authorList>
            <person name="Poehlein A."/>
            <person name="Muehling M."/>
            <person name="Daniel R."/>
        </authorList>
    </citation>
    <scope>NUCLEOTIDE SEQUENCE</scope>
</reference>
<proteinExistence type="predicted"/>
<dbReference type="Pfam" id="PF13692">
    <property type="entry name" value="Glyco_trans_1_4"/>
    <property type="match status" value="1"/>
</dbReference>
<dbReference type="GO" id="GO:0016757">
    <property type="term" value="F:glycosyltransferase activity"/>
    <property type="evidence" value="ECO:0007669"/>
    <property type="project" value="UniProtKB-KW"/>
</dbReference>
<feature type="domain" description="Glycosyltransferase subfamily 4-like N-terminal" evidence="1">
    <location>
        <begin position="25"/>
        <end position="185"/>
    </location>
</feature>
<dbReference type="NCBIfam" id="TIGR03088">
    <property type="entry name" value="stp2"/>
    <property type="match status" value="1"/>
</dbReference>
<keyword evidence="2" id="KW-0328">Glycosyltransferase</keyword>
<dbReference type="InterPro" id="IPR017522">
    <property type="entry name" value="Sugar_tfrase_PEP-CTERM_Stp2"/>
</dbReference>
<sequence>MNGDQRTTSEGQLPLIAHVVFRFDVGGLENGIVNLINHLPQGYFRHAVIALTEITDFRSRIARDDVGFHALHKPPGHGLRLYPRLFRLFRAITPAIVHTRNLAALEATLPAWAAGVPVRIHGEHGRDIGDLFGASRKFRCLRRLYRPFVRQYVALSRDLERYLIRGVGIPAGRVAQIYNGVDAARFHPPLVREAIEGCPFADPSLWLVGTVSRMQPVKDPLTLAAAFVRALSLAPALRHTLRLVMVGEGPLRAEVQALLARAGVAGLAWLPGERSDVAAILRGLDCFVLPSLAEGISNTILEAMATGLPVVATEVGGNAELVEAGLTGQLVPAADVEEMAQRLADYAVDREAARAAGRAGRERVLRSFSLGGMVQRYQQLYQRSLRVARPPLDY</sequence>
<evidence type="ECO:0000313" key="2">
    <source>
        <dbReference type="EMBL" id="OIR07126.1"/>
    </source>
</evidence>
<comment type="caution">
    <text evidence="2">The sequence shown here is derived from an EMBL/GenBank/DDBJ whole genome shotgun (WGS) entry which is preliminary data.</text>
</comment>
<organism evidence="2">
    <name type="scientific">mine drainage metagenome</name>
    <dbReference type="NCBI Taxonomy" id="410659"/>
    <lineage>
        <taxon>unclassified sequences</taxon>
        <taxon>metagenomes</taxon>
        <taxon>ecological metagenomes</taxon>
    </lineage>
</organism>
<dbReference type="EC" id="2.4.-.-" evidence="2"/>
<dbReference type="SUPFAM" id="SSF53756">
    <property type="entry name" value="UDP-Glycosyltransferase/glycogen phosphorylase"/>
    <property type="match status" value="1"/>
</dbReference>
<dbReference type="EMBL" id="MLJW01000039">
    <property type="protein sequence ID" value="OIR07126.1"/>
    <property type="molecule type" value="Genomic_DNA"/>
</dbReference>
<dbReference type="InterPro" id="IPR028098">
    <property type="entry name" value="Glyco_trans_4-like_N"/>
</dbReference>
<keyword evidence="2" id="KW-0808">Transferase</keyword>
<dbReference type="Pfam" id="PF13439">
    <property type="entry name" value="Glyco_transf_4"/>
    <property type="match status" value="1"/>
</dbReference>
<dbReference type="AlphaFoldDB" id="A0A1J5T4P9"/>